<dbReference type="InterPro" id="IPR011761">
    <property type="entry name" value="ATP-grasp"/>
</dbReference>
<dbReference type="HOGENOM" id="CLU_029016_6_2_6"/>
<dbReference type="GO" id="GO:0016874">
    <property type="term" value="F:ligase activity"/>
    <property type="evidence" value="ECO:0007669"/>
    <property type="project" value="UniProtKB-KW"/>
</dbReference>
<evidence type="ECO:0000313" key="7">
    <source>
        <dbReference type="Proteomes" id="UP000006859"/>
    </source>
</evidence>
<keyword evidence="2 4" id="KW-0547">Nucleotide-binding</keyword>
<gene>
    <name evidence="6" type="ordered locus">Dda3937_02620</name>
</gene>
<dbReference type="PANTHER" id="PTHR43585:SF2">
    <property type="entry name" value="ATP-GRASP ENZYME FSQD"/>
    <property type="match status" value="1"/>
</dbReference>
<reference evidence="6 7" key="1">
    <citation type="journal article" date="2011" name="J. Bacteriol.">
        <title>Genome sequence of the plant-pathogenic bacterium Dickeya dadantii 3937.</title>
        <authorList>
            <person name="Glasner J.D."/>
            <person name="Yang C.H."/>
            <person name="Reverchon S."/>
            <person name="Hugouvieux-Cotte-Pattat N."/>
            <person name="Condemine G."/>
            <person name="Bohin J.P."/>
            <person name="Van Gijsegem F."/>
            <person name="Yang S."/>
            <person name="Franza T."/>
            <person name="Expert D."/>
            <person name="Plunkett G. III"/>
            <person name="San Francisco M.J."/>
            <person name="Charkowski A.O."/>
            <person name="Py B."/>
            <person name="Bell K."/>
            <person name="Rauscher L."/>
            <person name="Rodriguez-Palenzuela P."/>
            <person name="Toussaint A."/>
            <person name="Holeva M.C."/>
            <person name="He S.Y."/>
            <person name="Douet V."/>
            <person name="Boccara M."/>
            <person name="Blanco C."/>
            <person name="Toth I."/>
            <person name="Anderson B.D."/>
            <person name="Biehl B.S."/>
            <person name="Mau B."/>
            <person name="Flynn S.M."/>
            <person name="Barras F."/>
            <person name="Lindeberg M."/>
            <person name="Birch P.R."/>
            <person name="Tsuyumu S."/>
            <person name="Shi X."/>
            <person name="Hibbing M."/>
            <person name="Yap M.N."/>
            <person name="Carpentier M."/>
            <person name="Dassa E."/>
            <person name="Umehara M."/>
            <person name="Kim J.F."/>
            <person name="Rusch M."/>
            <person name="Soni P."/>
            <person name="Mayhew G.F."/>
            <person name="Fouts D.E."/>
            <person name="Gill S.R."/>
            <person name="Blattner F.R."/>
            <person name="Keen N.T."/>
            <person name="Perna N.T."/>
        </authorList>
    </citation>
    <scope>NUCLEOTIDE SEQUENCE [LARGE SCALE GENOMIC DNA]</scope>
    <source>
        <strain evidence="6 7">3937</strain>
    </source>
</reference>
<dbReference type="Proteomes" id="UP000006859">
    <property type="component" value="Chromosome"/>
</dbReference>
<protein>
    <submittedName>
        <fullName evidence="6">Argininosuccinate lyase</fullName>
        <ecNumber evidence="6">4.3.2.1</ecNumber>
    </submittedName>
</protein>
<dbReference type="Pfam" id="PF13535">
    <property type="entry name" value="ATP-grasp_4"/>
    <property type="match status" value="1"/>
</dbReference>
<dbReference type="Gene3D" id="3.30.470.20">
    <property type="entry name" value="ATP-grasp fold, B domain"/>
    <property type="match status" value="1"/>
</dbReference>
<dbReference type="GO" id="GO:0046872">
    <property type="term" value="F:metal ion binding"/>
    <property type="evidence" value="ECO:0007669"/>
    <property type="project" value="InterPro"/>
</dbReference>
<dbReference type="STRING" id="198628.Dda3937_02620"/>
<sequence>MGKEVKTMMKYIVFVESNTTGTGEIFLKKASEQGFEPVLLFKDKKRYPFLNSVPFKAFETDTSDIDNIAAFIGDTLGLDNVAGVWSTSEYFITAASQLASRLNLPSLNFEAINKVRSKKYQREILNKNNLSFTPYTVVENETDVIVFTSEVGFPVIIKPTDKSGSIGVRAINNQNELISAVSSLLSDTDDHGEWIVEKYYPGEQFSVEIFDSNVIGITHQHYSYFPKMIAIGHDFPALLNEESTQLIHKTVSAVISLFSLTTGPVHIELRILKDGSIKIIEINPRLAGGFIPEILRLSTGADLIKACIDFCSGKKVNLEKNTDNFAAIRFLVKGCQINENLMASLKEESEVLHLHHDERKCGDDVIYGDFRDRYGHVMFMSPHLNRRAEIIQILNSLTF</sequence>
<dbReference type="GO" id="GO:0004056">
    <property type="term" value="F:argininosuccinate lyase activity"/>
    <property type="evidence" value="ECO:0007669"/>
    <property type="project" value="UniProtKB-EC"/>
</dbReference>
<dbReference type="eggNOG" id="COG0151">
    <property type="taxonomic scope" value="Bacteria"/>
</dbReference>
<dbReference type="AlphaFoldDB" id="E0SFE3"/>
<evidence type="ECO:0000256" key="4">
    <source>
        <dbReference type="PROSITE-ProRule" id="PRU00409"/>
    </source>
</evidence>
<dbReference type="PANTHER" id="PTHR43585">
    <property type="entry name" value="FUMIPYRROLE BIOSYNTHESIS PROTEIN C"/>
    <property type="match status" value="1"/>
</dbReference>
<keyword evidence="6" id="KW-0456">Lyase</keyword>
<dbReference type="EMBL" id="CP002038">
    <property type="protein sequence ID" value="ADM99995.1"/>
    <property type="molecule type" value="Genomic_DNA"/>
</dbReference>
<name>E0SFE3_DICD3</name>
<feature type="domain" description="ATP-grasp" evidence="5">
    <location>
        <begin position="122"/>
        <end position="312"/>
    </location>
</feature>
<keyword evidence="1" id="KW-0436">Ligase</keyword>
<evidence type="ECO:0000313" key="6">
    <source>
        <dbReference type="EMBL" id="ADM99995.1"/>
    </source>
</evidence>
<dbReference type="GO" id="GO:0005524">
    <property type="term" value="F:ATP binding"/>
    <property type="evidence" value="ECO:0007669"/>
    <property type="project" value="UniProtKB-UniRule"/>
</dbReference>
<evidence type="ECO:0000256" key="3">
    <source>
        <dbReference type="ARBA" id="ARBA00022840"/>
    </source>
</evidence>
<organism evidence="6 7">
    <name type="scientific">Dickeya dadantii (strain 3937)</name>
    <name type="common">Erwinia chrysanthemi (strain 3937)</name>
    <dbReference type="NCBI Taxonomy" id="198628"/>
    <lineage>
        <taxon>Bacteria</taxon>
        <taxon>Pseudomonadati</taxon>
        <taxon>Pseudomonadota</taxon>
        <taxon>Gammaproteobacteria</taxon>
        <taxon>Enterobacterales</taxon>
        <taxon>Pectobacteriaceae</taxon>
        <taxon>Dickeya</taxon>
    </lineage>
</organism>
<dbReference type="InterPro" id="IPR052032">
    <property type="entry name" value="ATP-dep_AA_Ligase"/>
</dbReference>
<accession>E0SFE3</accession>
<dbReference type="EC" id="4.3.2.1" evidence="6"/>
<keyword evidence="3 4" id="KW-0067">ATP-binding</keyword>
<proteinExistence type="predicted"/>
<dbReference type="KEGG" id="ddd:Dda3937_02620"/>
<dbReference type="SUPFAM" id="SSF56059">
    <property type="entry name" value="Glutathione synthetase ATP-binding domain-like"/>
    <property type="match status" value="1"/>
</dbReference>
<evidence type="ECO:0000256" key="1">
    <source>
        <dbReference type="ARBA" id="ARBA00022598"/>
    </source>
</evidence>
<evidence type="ECO:0000259" key="5">
    <source>
        <dbReference type="PROSITE" id="PS50975"/>
    </source>
</evidence>
<dbReference type="PROSITE" id="PS50975">
    <property type="entry name" value="ATP_GRASP"/>
    <property type="match status" value="1"/>
</dbReference>
<keyword evidence="7" id="KW-1185">Reference proteome</keyword>
<evidence type="ECO:0000256" key="2">
    <source>
        <dbReference type="ARBA" id="ARBA00022741"/>
    </source>
</evidence>